<dbReference type="OrthoDB" id="5599269at2759"/>
<dbReference type="InterPro" id="IPR028245">
    <property type="entry name" value="PIL1/LSP1"/>
</dbReference>
<dbReference type="Pfam" id="PF13805">
    <property type="entry name" value="Pil1"/>
    <property type="match status" value="1"/>
</dbReference>
<dbReference type="Gene3D" id="1.20.1270.60">
    <property type="entry name" value="Arfaptin homology (AH) domain/BAR domain"/>
    <property type="match status" value="1"/>
</dbReference>
<feature type="compositionally biased region" description="Polar residues" evidence="2">
    <location>
        <begin position="346"/>
        <end position="355"/>
    </location>
</feature>
<sequence>MTFSIPSMNDLEINEKHQFHANSIIQPFFFIMSENIALGRSNSHKIGDKNSTSKLIHRALSTRSNKSFNTGPTSIRYDFSLSSLRGTIQPELSKKLYKMIKTEKNVISSYDTVAKQQLLVASQLSDWGESTKDNTISCISSKISILLSELGELERSYARCLDNGRSILKTIRNTEKSIQPSRDAKAKVLDEISRLKAKDPGSARLITSEQEYIRAEAENLVAEAQLTNITRSKLKHAYMTEFAAIIERAEKQIIIASHGFRLLSLLDDSPILPGDRLRDFQYAGQARQVINDVEDDLKEWQPENSGDYFHPNPLIDNKSNPDFSHRPDQANQKLNGIDNANHETDTQNMEAENSK</sequence>
<dbReference type="GO" id="GO:0070941">
    <property type="term" value="P:eisosome assembly"/>
    <property type="evidence" value="ECO:0007669"/>
    <property type="project" value="TreeGrafter"/>
</dbReference>
<comment type="caution">
    <text evidence="3">The sequence shown here is derived from an EMBL/GenBank/DDBJ whole genome shotgun (WGS) entry which is preliminary data.</text>
</comment>
<dbReference type="AlphaFoldDB" id="A0A420HY00"/>
<dbReference type="InterPro" id="IPR027267">
    <property type="entry name" value="AH/BAR_dom_sf"/>
</dbReference>
<feature type="region of interest" description="Disordered" evidence="2">
    <location>
        <begin position="302"/>
        <end position="355"/>
    </location>
</feature>
<organism evidence="3 4">
    <name type="scientific">Erysiphe neolycopersici</name>
    <dbReference type="NCBI Taxonomy" id="212602"/>
    <lineage>
        <taxon>Eukaryota</taxon>
        <taxon>Fungi</taxon>
        <taxon>Dikarya</taxon>
        <taxon>Ascomycota</taxon>
        <taxon>Pezizomycotina</taxon>
        <taxon>Leotiomycetes</taxon>
        <taxon>Erysiphales</taxon>
        <taxon>Erysiphaceae</taxon>
        <taxon>Erysiphe</taxon>
    </lineage>
</organism>
<dbReference type="GO" id="GO:0008289">
    <property type="term" value="F:lipid binding"/>
    <property type="evidence" value="ECO:0007669"/>
    <property type="project" value="TreeGrafter"/>
</dbReference>
<evidence type="ECO:0000313" key="4">
    <source>
        <dbReference type="Proteomes" id="UP000286134"/>
    </source>
</evidence>
<dbReference type="PANTHER" id="PTHR31962:SF4">
    <property type="entry name" value="PRIMARY COMPONENT OF EISOSOMES (EUROFUNG)"/>
    <property type="match status" value="1"/>
</dbReference>
<dbReference type="Proteomes" id="UP000286134">
    <property type="component" value="Unassembled WGS sequence"/>
</dbReference>
<dbReference type="GO" id="GO:0036286">
    <property type="term" value="C:eisosome filament"/>
    <property type="evidence" value="ECO:0007669"/>
    <property type="project" value="TreeGrafter"/>
</dbReference>
<keyword evidence="4" id="KW-1185">Reference proteome</keyword>
<gene>
    <name evidence="3" type="ORF">OnM2_034042</name>
</gene>
<protein>
    <submittedName>
        <fullName evidence="3">Sphingolipid long chain base-responsive protein LSP1</fullName>
    </submittedName>
</protein>
<accession>A0A420HY00</accession>
<dbReference type="GO" id="GO:0005886">
    <property type="term" value="C:plasma membrane"/>
    <property type="evidence" value="ECO:0007669"/>
    <property type="project" value="TreeGrafter"/>
</dbReference>
<dbReference type="FunFam" id="1.20.1270.60:FF:000005">
    <property type="entry name" value="Sphingolipid long chain base-responsive pil1"/>
    <property type="match status" value="1"/>
</dbReference>
<evidence type="ECO:0000313" key="3">
    <source>
        <dbReference type="EMBL" id="RKF62321.1"/>
    </source>
</evidence>
<keyword evidence="1" id="KW-0597">Phosphoprotein</keyword>
<proteinExistence type="predicted"/>
<dbReference type="PANTHER" id="PTHR31962">
    <property type="entry name" value="SPHINGOLIPID LONG CHAIN BASE-RESPONSIVE PROTEIN PIL1"/>
    <property type="match status" value="1"/>
</dbReference>
<evidence type="ECO:0000256" key="1">
    <source>
        <dbReference type="ARBA" id="ARBA00022553"/>
    </source>
</evidence>
<name>A0A420HY00_9PEZI</name>
<dbReference type="STRING" id="212602.A0A420HY00"/>
<evidence type="ECO:0000256" key="2">
    <source>
        <dbReference type="SAM" id="MobiDB-lite"/>
    </source>
</evidence>
<dbReference type="EMBL" id="MCFK01003445">
    <property type="protein sequence ID" value="RKF62321.1"/>
    <property type="molecule type" value="Genomic_DNA"/>
</dbReference>
<reference evidence="3 4" key="1">
    <citation type="journal article" date="2018" name="BMC Genomics">
        <title>Comparative genome analyses reveal sequence features reflecting distinct modes of host-adaptation between dicot and monocot powdery mildew.</title>
        <authorList>
            <person name="Wu Y."/>
            <person name="Ma X."/>
            <person name="Pan Z."/>
            <person name="Kale S.D."/>
            <person name="Song Y."/>
            <person name="King H."/>
            <person name="Zhang Q."/>
            <person name="Presley C."/>
            <person name="Deng X."/>
            <person name="Wei C.I."/>
            <person name="Xiao S."/>
        </authorList>
    </citation>
    <scope>NUCLEOTIDE SEQUENCE [LARGE SCALE GENOMIC DNA]</scope>
    <source>
        <strain evidence="3">UMSG2</strain>
    </source>
</reference>
<dbReference type="GO" id="GO:0006897">
    <property type="term" value="P:endocytosis"/>
    <property type="evidence" value="ECO:0007669"/>
    <property type="project" value="TreeGrafter"/>
</dbReference>